<keyword evidence="2" id="KW-1185">Reference proteome</keyword>
<dbReference type="EMBL" id="CYGV01001478">
    <property type="protein sequence ID" value="CUA74688.1"/>
    <property type="molecule type" value="Genomic_DNA"/>
</dbReference>
<dbReference type="AlphaFoldDB" id="A0A0K6G7S9"/>
<gene>
    <name evidence="1" type="ORF">RSOLAG22IIIB_05655</name>
</gene>
<evidence type="ECO:0008006" key="3">
    <source>
        <dbReference type="Google" id="ProtNLM"/>
    </source>
</evidence>
<evidence type="ECO:0000313" key="1">
    <source>
        <dbReference type="EMBL" id="CUA74688.1"/>
    </source>
</evidence>
<organism evidence="1 2">
    <name type="scientific">Rhizoctonia solani</name>
    <dbReference type="NCBI Taxonomy" id="456999"/>
    <lineage>
        <taxon>Eukaryota</taxon>
        <taxon>Fungi</taxon>
        <taxon>Dikarya</taxon>
        <taxon>Basidiomycota</taxon>
        <taxon>Agaricomycotina</taxon>
        <taxon>Agaricomycetes</taxon>
        <taxon>Cantharellales</taxon>
        <taxon>Ceratobasidiaceae</taxon>
        <taxon>Rhizoctonia</taxon>
    </lineage>
</organism>
<name>A0A0K6G7S9_9AGAM</name>
<dbReference type="PANTHER" id="PTHR33481">
    <property type="entry name" value="REVERSE TRANSCRIPTASE"/>
    <property type="match status" value="1"/>
</dbReference>
<dbReference type="Proteomes" id="UP000044841">
    <property type="component" value="Unassembled WGS sequence"/>
</dbReference>
<reference evidence="1 2" key="1">
    <citation type="submission" date="2015-07" db="EMBL/GenBank/DDBJ databases">
        <authorList>
            <person name="Noorani M."/>
        </authorList>
    </citation>
    <scope>NUCLEOTIDE SEQUENCE [LARGE SCALE GENOMIC DNA]</scope>
    <source>
        <strain evidence="1">BBA 69670</strain>
    </source>
</reference>
<protein>
    <recommendedName>
        <fullName evidence="3">Reverse transcriptase domain-containing protein</fullName>
    </recommendedName>
</protein>
<sequence length="297" mass="32227">MGNLPTANNGVAAGYIEDVAFLAEAATFEEANETLRDMMERRGALVRAKAHTSEFALDKTALVAFRGRSLQTPVEVEIGGTVVKLVASHKLLGVIFDEKLIWREQRQAVLKKATLWAQLIQRVKHAADLWWEPTVKVVGKKKKGAVGFTKRLQSIQCTVALAITGALRTSLTDGLLSHAGIYPIELELRKVAHRAAVRLAGVQTPFTGKYNARRGAFGSRGRHPITFRTLFISSNTNDCATAPDTNDFSAAAKLLNPRILADKDAAIEEERQNAAEVKVYTDGSMHGGKVGAAAVLK</sequence>
<dbReference type="PANTHER" id="PTHR33481:SF1">
    <property type="entry name" value="ENDONUCLEASE_EXONUCLEASE_PHOSPHATASE DOMAIN-CONTAINING PROTEIN-RELATED"/>
    <property type="match status" value="1"/>
</dbReference>
<proteinExistence type="predicted"/>
<evidence type="ECO:0000313" key="2">
    <source>
        <dbReference type="Proteomes" id="UP000044841"/>
    </source>
</evidence>
<accession>A0A0K6G7S9</accession>